<dbReference type="OrthoDB" id="6730379at2759"/>
<keyword evidence="5" id="KW-1185">Reference proteome</keyword>
<evidence type="ECO:0000313" key="5">
    <source>
        <dbReference type="Proteomes" id="UP000272942"/>
    </source>
</evidence>
<evidence type="ECO:0000313" key="6">
    <source>
        <dbReference type="WBParaSite" id="ECPE_0001796801-mRNA-1"/>
    </source>
</evidence>
<dbReference type="Proteomes" id="UP000272942">
    <property type="component" value="Unassembled WGS sequence"/>
</dbReference>
<dbReference type="InterPro" id="IPR035979">
    <property type="entry name" value="RBD_domain_sf"/>
</dbReference>
<evidence type="ECO:0000259" key="3">
    <source>
        <dbReference type="PROSITE" id="PS50102"/>
    </source>
</evidence>
<reference evidence="4 5" key="2">
    <citation type="submission" date="2018-11" db="EMBL/GenBank/DDBJ databases">
        <authorList>
            <consortium name="Pathogen Informatics"/>
        </authorList>
    </citation>
    <scope>NUCLEOTIDE SEQUENCE [LARGE SCALE GENOMIC DNA]</scope>
    <source>
        <strain evidence="4 5">Egypt</strain>
    </source>
</reference>
<dbReference type="PANTHER" id="PTHR13968">
    <property type="entry name" value="HETEROGENEOUS NUCLEAR RIBONUCLEOPROTEIN"/>
    <property type="match status" value="1"/>
</dbReference>
<dbReference type="GO" id="GO:0003723">
    <property type="term" value="F:RNA binding"/>
    <property type="evidence" value="ECO:0007669"/>
    <property type="project" value="UniProtKB-UniRule"/>
</dbReference>
<evidence type="ECO:0000256" key="1">
    <source>
        <dbReference type="ARBA" id="ARBA00022884"/>
    </source>
</evidence>
<dbReference type="InterPro" id="IPR051186">
    <property type="entry name" value="RRM_HNRPC/RALY_subfam"/>
</dbReference>
<dbReference type="WBParaSite" id="ECPE_0001796801-mRNA-1">
    <property type="protein sequence ID" value="ECPE_0001796801-mRNA-1"/>
    <property type="gene ID" value="ECPE_0001796801"/>
</dbReference>
<evidence type="ECO:0000313" key="4">
    <source>
        <dbReference type="EMBL" id="VDP95288.1"/>
    </source>
</evidence>
<name>A0A183BFD8_9TREM</name>
<dbReference type="PANTHER" id="PTHR13968:SF26">
    <property type="entry name" value="RRM DOMAIN-CONTAINING PROTEIN"/>
    <property type="match status" value="1"/>
</dbReference>
<protein>
    <submittedName>
        <fullName evidence="6">RRM domain-containing protein</fullName>
    </submittedName>
</protein>
<dbReference type="InterPro" id="IPR012677">
    <property type="entry name" value="Nucleotide-bd_a/b_plait_sf"/>
</dbReference>
<dbReference type="GO" id="GO:0005634">
    <property type="term" value="C:nucleus"/>
    <property type="evidence" value="ECO:0007669"/>
    <property type="project" value="TreeGrafter"/>
</dbReference>
<organism evidence="6">
    <name type="scientific">Echinostoma caproni</name>
    <dbReference type="NCBI Taxonomy" id="27848"/>
    <lineage>
        <taxon>Eukaryota</taxon>
        <taxon>Metazoa</taxon>
        <taxon>Spiralia</taxon>
        <taxon>Lophotrochozoa</taxon>
        <taxon>Platyhelminthes</taxon>
        <taxon>Trematoda</taxon>
        <taxon>Digenea</taxon>
        <taxon>Plagiorchiida</taxon>
        <taxon>Echinostomata</taxon>
        <taxon>Echinostomatoidea</taxon>
        <taxon>Echinostomatidae</taxon>
        <taxon>Echinostoma</taxon>
    </lineage>
</organism>
<reference evidence="6" key="1">
    <citation type="submission" date="2016-06" db="UniProtKB">
        <authorList>
            <consortium name="WormBaseParasite"/>
        </authorList>
    </citation>
    <scope>IDENTIFICATION</scope>
</reference>
<dbReference type="Gene3D" id="3.30.70.330">
    <property type="match status" value="1"/>
</dbReference>
<keyword evidence="1 2" id="KW-0694">RNA-binding</keyword>
<proteinExistence type="predicted"/>
<accession>A0A183BFD8</accession>
<gene>
    <name evidence="4" type="ORF">ECPE_LOCUS17922</name>
</gene>
<dbReference type="AlphaFoldDB" id="A0A183BFD8"/>
<dbReference type="InterPro" id="IPR000504">
    <property type="entry name" value="RRM_dom"/>
</dbReference>
<evidence type="ECO:0000256" key="2">
    <source>
        <dbReference type="PROSITE-ProRule" id="PRU00176"/>
    </source>
</evidence>
<sequence>MSKTELEGIFAKYGAVIGISVHKGYAFIQYANETSARAAVLGEDSKPYYNMALVKDARERPNVWKIQFDELRAAAQCHQWPTDEDVVDVEAGWAQFKNIINLVKFVPPYHLLDQGTLKDDPGEQADIFARHYESVYESEELLPEGLHTQDPNSPVLAVPEFNPCEVQVTLENLNTDQSPGPDGLHP</sequence>
<dbReference type="PROSITE" id="PS50102">
    <property type="entry name" value="RRM"/>
    <property type="match status" value="1"/>
</dbReference>
<feature type="domain" description="RRM" evidence="3">
    <location>
        <begin position="1"/>
        <end position="59"/>
    </location>
</feature>
<dbReference type="EMBL" id="UZAN01072820">
    <property type="protein sequence ID" value="VDP95288.1"/>
    <property type="molecule type" value="Genomic_DNA"/>
</dbReference>
<dbReference type="SUPFAM" id="SSF54928">
    <property type="entry name" value="RNA-binding domain, RBD"/>
    <property type="match status" value="1"/>
</dbReference>
<dbReference type="Pfam" id="PF00076">
    <property type="entry name" value="RRM_1"/>
    <property type="match status" value="1"/>
</dbReference>